<dbReference type="EMBL" id="JAMZED010000012">
    <property type="protein sequence ID" value="MCR6504410.1"/>
    <property type="molecule type" value="Genomic_DNA"/>
</dbReference>
<feature type="transmembrane region" description="Helical" evidence="3">
    <location>
        <begin position="262"/>
        <end position="279"/>
    </location>
</feature>
<feature type="transmembrane region" description="Helical" evidence="3">
    <location>
        <begin position="231"/>
        <end position="250"/>
    </location>
</feature>
<dbReference type="AlphaFoldDB" id="A0A9X2NR73"/>
<evidence type="ECO:0000313" key="4">
    <source>
        <dbReference type="EMBL" id="MCR6504410.1"/>
    </source>
</evidence>
<keyword evidence="1" id="KW-0677">Repeat</keyword>
<dbReference type="RefSeq" id="WP_257931211.1">
    <property type="nucleotide sequence ID" value="NZ_JAMZED010000012.1"/>
</dbReference>
<feature type="transmembrane region" description="Helical" evidence="3">
    <location>
        <begin position="354"/>
        <end position="374"/>
    </location>
</feature>
<keyword evidence="2" id="KW-0802">TPR repeat</keyword>
<evidence type="ECO:0000313" key="5">
    <source>
        <dbReference type="Proteomes" id="UP001143192"/>
    </source>
</evidence>
<feature type="transmembrane region" description="Helical" evidence="3">
    <location>
        <begin position="14"/>
        <end position="33"/>
    </location>
</feature>
<evidence type="ECO:0000256" key="3">
    <source>
        <dbReference type="SAM" id="Phobius"/>
    </source>
</evidence>
<feature type="transmembrane region" description="Helical" evidence="3">
    <location>
        <begin position="299"/>
        <end position="316"/>
    </location>
</feature>
<protein>
    <recommendedName>
        <fullName evidence="6">Glycosyltransferase RgtA/B/C/D-like domain-containing protein</fullName>
    </recommendedName>
</protein>
<reference evidence="4" key="2">
    <citation type="submission" date="2022-04" db="EMBL/GenBank/DDBJ databases">
        <authorList>
            <person name="Fokt H."/>
            <person name="Baines J."/>
        </authorList>
    </citation>
    <scope>NUCLEOTIDE SEQUENCE</scope>
    <source>
        <strain evidence="4">KH365_2</strain>
    </source>
</reference>
<evidence type="ECO:0000256" key="1">
    <source>
        <dbReference type="ARBA" id="ARBA00022737"/>
    </source>
</evidence>
<evidence type="ECO:0000256" key="2">
    <source>
        <dbReference type="ARBA" id="ARBA00022803"/>
    </source>
</evidence>
<keyword evidence="3" id="KW-1133">Transmembrane helix</keyword>
<dbReference type="PANTHER" id="PTHR44227">
    <property type="match status" value="1"/>
</dbReference>
<dbReference type="Proteomes" id="UP001143192">
    <property type="component" value="Unassembled WGS sequence"/>
</dbReference>
<reference evidence="4" key="1">
    <citation type="journal article" date="2022" name="Arch. Microbiol.">
        <title>Bacteroides muris sp. nov. isolated from the cecum of wild-derived house mice.</title>
        <authorList>
            <person name="Fokt H."/>
            <person name="Unni R."/>
            <person name="Repnik U."/>
            <person name="Schmitz R.A."/>
            <person name="Bramkamp M."/>
            <person name="Baines J.F."/>
            <person name="Unterweger D."/>
        </authorList>
    </citation>
    <scope>NUCLEOTIDE SEQUENCE</scope>
    <source>
        <strain evidence="4">KH365_2</strain>
    </source>
</reference>
<dbReference type="PANTHER" id="PTHR44227:SF3">
    <property type="entry name" value="PROTEIN O-MANNOSYL-TRANSFERASE TMTC4"/>
    <property type="match status" value="1"/>
</dbReference>
<accession>A0A9X2NR73</accession>
<proteinExistence type="predicted"/>
<sequence length="429" mass="49935">MENIPMVPRGGQRIHFWHIVILVTVVVLGYGHIGSFDFLYFWDDQWQVINDRTSGGITGSNLKTIFATSEYGQYSPINQLYYIAIYLFGGYNPRWFHWGSVLLHILNTVLVYYMGYRLLCSLVYSRKVSLYCALIASLLVAIHPVNVEAVCWVSASKVLLGCFFYYLSILAYCRYVCTGRKSFFVIGIAFAFLSAGSKEQVVTLAVCLLLIDRYVFGRSLSSWSIYAEKLYYVLPAVCIFVVTMWANRHVPETTVGYNLPERLLFGFYSLFGYMQSSLFPFRLSYLYPFPYTVGEAVPLWLWVYPGVICFVGYLLYQNRNSRLLCFCSLYFVLQLLPVLHIVPLPRYFIMADRYLYMPYAVVALLVGVGIYKVYESCRRWAWVLFVFYFGYLACYTRSYSLNWRNSTVLKQDVSDILKQREKQQLRLEN</sequence>
<feature type="transmembrane region" description="Helical" evidence="3">
    <location>
        <begin position="184"/>
        <end position="211"/>
    </location>
</feature>
<evidence type="ECO:0008006" key="6">
    <source>
        <dbReference type="Google" id="ProtNLM"/>
    </source>
</evidence>
<feature type="transmembrane region" description="Helical" evidence="3">
    <location>
        <begin position="323"/>
        <end position="342"/>
    </location>
</feature>
<keyword evidence="3" id="KW-0472">Membrane</keyword>
<gene>
    <name evidence="4" type="ORF">M1B79_06855</name>
</gene>
<feature type="transmembrane region" description="Helical" evidence="3">
    <location>
        <begin position="381"/>
        <end position="400"/>
    </location>
</feature>
<organism evidence="4 5">
    <name type="scientific">Bacteroides muris</name>
    <name type="common">ex Fokt et al. 2023</name>
    <dbReference type="NCBI Taxonomy" id="2937417"/>
    <lineage>
        <taxon>Bacteria</taxon>
        <taxon>Pseudomonadati</taxon>
        <taxon>Bacteroidota</taxon>
        <taxon>Bacteroidia</taxon>
        <taxon>Bacteroidales</taxon>
        <taxon>Bacteroidaceae</taxon>
        <taxon>Bacteroides</taxon>
    </lineage>
</organism>
<keyword evidence="5" id="KW-1185">Reference proteome</keyword>
<keyword evidence="3" id="KW-0812">Transmembrane</keyword>
<name>A0A9X2NR73_9BACE</name>
<feature type="transmembrane region" description="Helical" evidence="3">
    <location>
        <begin position="95"/>
        <end position="116"/>
    </location>
</feature>
<feature type="transmembrane region" description="Helical" evidence="3">
    <location>
        <begin position="128"/>
        <end position="146"/>
    </location>
</feature>
<feature type="transmembrane region" description="Helical" evidence="3">
    <location>
        <begin position="158"/>
        <end position="177"/>
    </location>
</feature>
<comment type="caution">
    <text evidence="4">The sequence shown here is derived from an EMBL/GenBank/DDBJ whole genome shotgun (WGS) entry which is preliminary data.</text>
</comment>
<dbReference type="InterPro" id="IPR052346">
    <property type="entry name" value="O-mannosyl-transferase_TMTC"/>
</dbReference>